<dbReference type="GO" id="GO:0016787">
    <property type="term" value="F:hydrolase activity"/>
    <property type="evidence" value="ECO:0007669"/>
    <property type="project" value="UniProtKB-KW"/>
</dbReference>
<keyword evidence="4" id="KW-0067">ATP-binding</keyword>
<evidence type="ECO:0000256" key="4">
    <source>
        <dbReference type="ARBA" id="ARBA00022840"/>
    </source>
</evidence>
<evidence type="ECO:0008006" key="10">
    <source>
        <dbReference type="Google" id="ProtNLM"/>
    </source>
</evidence>
<dbReference type="InterPro" id="IPR004123">
    <property type="entry name" value="Dim1"/>
</dbReference>
<name>A0A8I2YIE8_9AGAM</name>
<dbReference type="Pfam" id="PF00176">
    <property type="entry name" value="SNF2-rel_dom"/>
    <property type="match status" value="1"/>
</dbReference>
<evidence type="ECO:0000313" key="9">
    <source>
        <dbReference type="Proteomes" id="UP000683000"/>
    </source>
</evidence>
<dbReference type="Gene3D" id="3.40.50.10810">
    <property type="entry name" value="Tandem AAA-ATPase domain"/>
    <property type="match status" value="2"/>
</dbReference>
<evidence type="ECO:0000259" key="6">
    <source>
        <dbReference type="PROSITE" id="PS51192"/>
    </source>
</evidence>
<dbReference type="InterPro" id="IPR014001">
    <property type="entry name" value="Helicase_ATP-bd"/>
</dbReference>
<dbReference type="Gene3D" id="3.40.30.10">
    <property type="entry name" value="Glutaredoxin"/>
    <property type="match status" value="1"/>
</dbReference>
<keyword evidence="3" id="KW-0378">Hydrolase</keyword>
<protein>
    <recommendedName>
        <fullName evidence="10">Helicase</fullName>
    </recommendedName>
</protein>
<keyword evidence="9" id="KW-1185">Reference proteome</keyword>
<sequence>MSYFLPHLPSGWHVDEAIKSEEDRVVVIRFGHDWDPQCMTMDETLHSVAEKVQNFAVIYLVDITAVPDFNKMYELYDPCTVMFFYRNKHIMIDLGTGNNNKINWAMDSKQELIDIIETVYRGASKGRGLVVSPKGLSPFSLALVLLTSTTYDGNEGRPFRVLDDIIQYNLLSFCCLSSSSSSSTMSASPAPSSTTHFVSSVAPSTVASSPPPTEDDPIPDTRESSAAPDTVEDTQFRDRFARLERLLEKSFTYSNLLGQQMDKEKRTSALRAAMHVAPSPSDTGTARKRTTRKAPKRRVPEQPEEEASFDKPSAVEHVGSDVAGARPEFLQPALVTGGKLKEYQLEGVEWMVSLDKNGASGILADEMGLGKTLQAIAFNAHLRELGHFRPFLIVCPLSVIHNWIDEFHRFAPTIPVCMYHGSPEERAELRRTVMREPDDGSEAVAAPGERIMASPRGAGKTSKARTRKSSHVKRRKINLDDDEDESTLPRQTKETFPVVVTTYEMIIRDQPHLSKYNWGYIVVDEGHRLKNLNCRLIQEIKKYPSAGRMILTGTPLHNNLAELWSLLNFILPDIFDDLDTFQEWFNLGTLQSRLLPTQSTHLISTLHGILKPFLLRRLKADVEGLLPPKKEYVIYAPLSVKQRDLYDEIVEGRIRRFLLAKGIQDPLAETIEVDVNAPRKLRGGKRRRYDVDGSDDEYFQRMEKGEERETKNADEVEELGRQHRIRENVKGINNMRLQNTVMQLRKACSHPLLFSDPTEPLPETTEELVDASGKMMLLERLLDELFRTKHKVLLFSQFTTVMDIIETWATQVKGWRICRIDGSTSPLERREQMNLFQSAGNRADAPMLFLLSTRAGGLGITLTAADTVIFYDQDWNPQMDIQAQDRAHRIGQTKPVLVFRLVTAHTVETRIMQRATEKRKLEALVIANGKFKMPGQAGRTKADNIADMAAALLRLEGDHIEVVPETREGKQDVLSDRDLGILLDRSDAVFTDRRKGWSSEEVVQVGGKKAAFAVYEAPVHNGNELVAKIMGEDVPE</sequence>
<dbReference type="SUPFAM" id="SSF52833">
    <property type="entry name" value="Thioredoxin-like"/>
    <property type="match status" value="1"/>
</dbReference>
<evidence type="ECO:0000259" key="7">
    <source>
        <dbReference type="PROSITE" id="PS51194"/>
    </source>
</evidence>
<feature type="compositionally biased region" description="Basic residues" evidence="5">
    <location>
        <begin position="462"/>
        <end position="476"/>
    </location>
</feature>
<evidence type="ECO:0000256" key="3">
    <source>
        <dbReference type="ARBA" id="ARBA00022801"/>
    </source>
</evidence>
<evidence type="ECO:0000256" key="2">
    <source>
        <dbReference type="ARBA" id="ARBA00022741"/>
    </source>
</evidence>
<dbReference type="Pfam" id="PF02966">
    <property type="entry name" value="DIM1"/>
    <property type="match status" value="1"/>
</dbReference>
<dbReference type="SUPFAM" id="SSF52540">
    <property type="entry name" value="P-loop containing nucleoside triphosphate hydrolases"/>
    <property type="match status" value="2"/>
</dbReference>
<dbReference type="OrthoDB" id="5857104at2759"/>
<dbReference type="SMART" id="SM00490">
    <property type="entry name" value="HELICc"/>
    <property type="match status" value="1"/>
</dbReference>
<dbReference type="Gene3D" id="3.40.50.300">
    <property type="entry name" value="P-loop containing nucleotide triphosphate hydrolases"/>
    <property type="match status" value="1"/>
</dbReference>
<dbReference type="GO" id="GO:0046540">
    <property type="term" value="C:U4/U6 x U5 tri-snRNP complex"/>
    <property type="evidence" value="ECO:0007669"/>
    <property type="project" value="InterPro"/>
</dbReference>
<dbReference type="InterPro" id="IPR001650">
    <property type="entry name" value="Helicase_C-like"/>
</dbReference>
<dbReference type="InterPro" id="IPR038718">
    <property type="entry name" value="SNF2-like_sf"/>
</dbReference>
<feature type="region of interest" description="Disordered" evidence="5">
    <location>
        <begin position="437"/>
        <end position="488"/>
    </location>
</feature>
<accession>A0A8I2YIE8</accession>
<reference evidence="8" key="1">
    <citation type="submission" date="2021-03" db="EMBL/GenBank/DDBJ databases">
        <title>Evolutionary innovations through gain and loss of genes in the ectomycorrhizal Boletales.</title>
        <authorList>
            <person name="Wu G."/>
            <person name="Miyauchi S."/>
            <person name="Morin E."/>
            <person name="Yang Z.-L."/>
            <person name="Xu J."/>
            <person name="Martin F.M."/>
        </authorList>
    </citation>
    <scope>NUCLEOTIDE SEQUENCE</scope>
    <source>
        <strain evidence="8">BR01</strain>
    </source>
</reference>
<dbReference type="GO" id="GO:0000398">
    <property type="term" value="P:mRNA splicing, via spliceosome"/>
    <property type="evidence" value="ECO:0007669"/>
    <property type="project" value="InterPro"/>
</dbReference>
<gene>
    <name evidence="8" type="ORF">JVT61DRAFT_7531</name>
</gene>
<dbReference type="PROSITE" id="PS51194">
    <property type="entry name" value="HELICASE_CTER"/>
    <property type="match status" value="1"/>
</dbReference>
<dbReference type="FunFam" id="3.40.30.10:FF:000004">
    <property type="entry name" value="Spliceosomal protein DIB1"/>
    <property type="match status" value="1"/>
</dbReference>
<evidence type="ECO:0000256" key="1">
    <source>
        <dbReference type="ARBA" id="ARBA00008241"/>
    </source>
</evidence>
<dbReference type="PROSITE" id="PS51192">
    <property type="entry name" value="HELICASE_ATP_BIND_1"/>
    <property type="match status" value="1"/>
</dbReference>
<dbReference type="CDD" id="cd18793">
    <property type="entry name" value="SF2_C_SNF"/>
    <property type="match status" value="1"/>
</dbReference>
<dbReference type="Pfam" id="PF00271">
    <property type="entry name" value="Helicase_C"/>
    <property type="match status" value="1"/>
</dbReference>
<dbReference type="InterPro" id="IPR027417">
    <property type="entry name" value="P-loop_NTPase"/>
</dbReference>
<dbReference type="PANTHER" id="PTHR10799">
    <property type="entry name" value="SNF2/RAD54 HELICASE FAMILY"/>
    <property type="match status" value="1"/>
</dbReference>
<feature type="compositionally biased region" description="Low complexity" evidence="5">
    <location>
        <begin position="184"/>
        <end position="208"/>
    </location>
</feature>
<keyword evidence="2" id="KW-0547">Nucleotide-binding</keyword>
<dbReference type="SMART" id="SM01410">
    <property type="entry name" value="DIM1"/>
    <property type="match status" value="1"/>
</dbReference>
<feature type="region of interest" description="Disordered" evidence="5">
    <location>
        <begin position="184"/>
        <end position="235"/>
    </location>
</feature>
<dbReference type="AlphaFoldDB" id="A0A8I2YIE8"/>
<feature type="domain" description="Helicase C-terminal" evidence="7">
    <location>
        <begin position="777"/>
        <end position="932"/>
    </location>
</feature>
<evidence type="ECO:0000256" key="5">
    <source>
        <dbReference type="SAM" id="MobiDB-lite"/>
    </source>
</evidence>
<dbReference type="CDD" id="cd02954">
    <property type="entry name" value="DIM1"/>
    <property type="match status" value="1"/>
</dbReference>
<dbReference type="GO" id="GO:0005524">
    <property type="term" value="F:ATP binding"/>
    <property type="evidence" value="ECO:0007669"/>
    <property type="project" value="InterPro"/>
</dbReference>
<dbReference type="InterPro" id="IPR000330">
    <property type="entry name" value="SNF2_N"/>
</dbReference>
<feature type="region of interest" description="Disordered" evidence="5">
    <location>
        <begin position="274"/>
        <end position="314"/>
    </location>
</feature>
<organism evidence="8 9">
    <name type="scientific">Boletus reticuloceps</name>
    <dbReference type="NCBI Taxonomy" id="495285"/>
    <lineage>
        <taxon>Eukaryota</taxon>
        <taxon>Fungi</taxon>
        <taxon>Dikarya</taxon>
        <taxon>Basidiomycota</taxon>
        <taxon>Agaricomycotina</taxon>
        <taxon>Agaricomycetes</taxon>
        <taxon>Agaricomycetidae</taxon>
        <taxon>Boletales</taxon>
        <taxon>Boletineae</taxon>
        <taxon>Boletaceae</taxon>
        <taxon>Boletoideae</taxon>
        <taxon>Boletus</taxon>
    </lineage>
</organism>
<comment type="similarity">
    <text evidence="1">Belongs to the DIM1 family.</text>
</comment>
<comment type="caution">
    <text evidence="8">The sequence shown here is derived from an EMBL/GenBank/DDBJ whole genome shotgun (WGS) entry which is preliminary data.</text>
</comment>
<feature type="domain" description="Helicase ATP-binding" evidence="6">
    <location>
        <begin position="352"/>
        <end position="573"/>
    </location>
</feature>
<dbReference type="SMART" id="SM00487">
    <property type="entry name" value="DEXDc"/>
    <property type="match status" value="1"/>
</dbReference>
<proteinExistence type="inferred from homology"/>
<dbReference type="InterPro" id="IPR036249">
    <property type="entry name" value="Thioredoxin-like_sf"/>
</dbReference>
<feature type="compositionally biased region" description="Basic residues" evidence="5">
    <location>
        <begin position="286"/>
        <end position="297"/>
    </location>
</feature>
<dbReference type="Proteomes" id="UP000683000">
    <property type="component" value="Unassembled WGS sequence"/>
</dbReference>
<dbReference type="EMBL" id="JAGFBS010000027">
    <property type="protein sequence ID" value="KAG6372434.1"/>
    <property type="molecule type" value="Genomic_DNA"/>
</dbReference>
<dbReference type="InterPro" id="IPR049730">
    <property type="entry name" value="SNF2/RAD54-like_C"/>
</dbReference>
<evidence type="ECO:0000313" key="8">
    <source>
        <dbReference type="EMBL" id="KAG6372434.1"/>
    </source>
</evidence>